<keyword evidence="1" id="KW-0472">Membrane</keyword>
<dbReference type="EMBL" id="JAXCGZ010021521">
    <property type="protein sequence ID" value="KAK7049782.1"/>
    <property type="molecule type" value="Genomic_DNA"/>
</dbReference>
<feature type="transmembrane region" description="Helical" evidence="1">
    <location>
        <begin position="83"/>
        <end position="101"/>
    </location>
</feature>
<gene>
    <name evidence="2" type="ORF">SK128_021451</name>
</gene>
<name>A0AAN8WFA9_HALRR</name>
<proteinExistence type="predicted"/>
<protein>
    <submittedName>
        <fullName evidence="2">Uncharacterized protein</fullName>
    </submittedName>
</protein>
<comment type="caution">
    <text evidence="2">The sequence shown here is derived from an EMBL/GenBank/DDBJ whole genome shotgun (WGS) entry which is preliminary data.</text>
</comment>
<evidence type="ECO:0000313" key="3">
    <source>
        <dbReference type="Proteomes" id="UP001381693"/>
    </source>
</evidence>
<keyword evidence="3" id="KW-1185">Reference proteome</keyword>
<evidence type="ECO:0000313" key="2">
    <source>
        <dbReference type="EMBL" id="KAK7049782.1"/>
    </source>
</evidence>
<keyword evidence="1" id="KW-0812">Transmembrane</keyword>
<keyword evidence="1" id="KW-1133">Transmembrane helix</keyword>
<reference evidence="2 3" key="1">
    <citation type="submission" date="2023-11" db="EMBL/GenBank/DDBJ databases">
        <title>Halocaridina rubra genome assembly.</title>
        <authorList>
            <person name="Smith C."/>
        </authorList>
    </citation>
    <scope>NUCLEOTIDE SEQUENCE [LARGE SCALE GENOMIC DNA]</scope>
    <source>
        <strain evidence="2">EP-1</strain>
        <tissue evidence="2">Whole</tissue>
    </source>
</reference>
<dbReference type="AlphaFoldDB" id="A0AAN8WFA9"/>
<dbReference type="Proteomes" id="UP001381693">
    <property type="component" value="Unassembled WGS sequence"/>
</dbReference>
<sequence>MSTTTTAPNTPTSPPFNKKRGWKLWFARLLALKFTKVPRVHPTLRVPRLPGGFVQLIKPGIKYEKIASFSLQYDRFQCVDRHIILIWETFIAVLTLFLCGLSNKIPKLTRISLFFLGSLVSKGKRVP</sequence>
<evidence type="ECO:0000256" key="1">
    <source>
        <dbReference type="SAM" id="Phobius"/>
    </source>
</evidence>
<organism evidence="2 3">
    <name type="scientific">Halocaridina rubra</name>
    <name type="common">Hawaiian red shrimp</name>
    <dbReference type="NCBI Taxonomy" id="373956"/>
    <lineage>
        <taxon>Eukaryota</taxon>
        <taxon>Metazoa</taxon>
        <taxon>Ecdysozoa</taxon>
        <taxon>Arthropoda</taxon>
        <taxon>Crustacea</taxon>
        <taxon>Multicrustacea</taxon>
        <taxon>Malacostraca</taxon>
        <taxon>Eumalacostraca</taxon>
        <taxon>Eucarida</taxon>
        <taxon>Decapoda</taxon>
        <taxon>Pleocyemata</taxon>
        <taxon>Caridea</taxon>
        <taxon>Atyoidea</taxon>
        <taxon>Atyidae</taxon>
        <taxon>Halocaridina</taxon>
    </lineage>
</organism>
<accession>A0AAN8WFA9</accession>